<dbReference type="InterPro" id="IPR013783">
    <property type="entry name" value="Ig-like_fold"/>
</dbReference>
<evidence type="ECO:0000313" key="11">
    <source>
        <dbReference type="EMBL" id="CAL1262813.1"/>
    </source>
</evidence>
<evidence type="ECO:0000313" key="12">
    <source>
        <dbReference type="Proteomes" id="UP001497382"/>
    </source>
</evidence>
<keyword evidence="6" id="KW-1015">Disulfide bond</keyword>
<dbReference type="PANTHER" id="PTHR12231:SF247">
    <property type="entry name" value="DPR-INTERACTING PROTEIN DELTA, ISOFORM D"/>
    <property type="match status" value="1"/>
</dbReference>
<dbReference type="FunFam" id="2.60.40.10:FF:000328">
    <property type="entry name" value="CLUMA_CG000981, isoform A"/>
    <property type="match status" value="1"/>
</dbReference>
<comment type="caution">
    <text evidence="11">The sequence shown here is derived from an EMBL/GenBank/DDBJ whole genome shotgun (WGS) entry which is preliminary data.</text>
</comment>
<accession>A0AAV1YV87</accession>
<dbReference type="Gene3D" id="2.60.40.10">
    <property type="entry name" value="Immunoglobulins"/>
    <property type="match status" value="2"/>
</dbReference>
<evidence type="ECO:0000256" key="5">
    <source>
        <dbReference type="ARBA" id="ARBA00023136"/>
    </source>
</evidence>
<dbReference type="InterPro" id="IPR007110">
    <property type="entry name" value="Ig-like_dom"/>
</dbReference>
<dbReference type="GO" id="GO:0005886">
    <property type="term" value="C:plasma membrane"/>
    <property type="evidence" value="ECO:0007669"/>
    <property type="project" value="UniProtKB-SubCell"/>
</dbReference>
<keyword evidence="12" id="KW-1185">Reference proteome</keyword>
<evidence type="ECO:0000256" key="7">
    <source>
        <dbReference type="ARBA" id="ARBA00023180"/>
    </source>
</evidence>
<dbReference type="EMBL" id="CAXIEN010000006">
    <property type="protein sequence ID" value="CAL1262813.1"/>
    <property type="molecule type" value="Genomic_DNA"/>
</dbReference>
<feature type="region of interest" description="Disordered" evidence="9">
    <location>
        <begin position="259"/>
        <end position="278"/>
    </location>
</feature>
<dbReference type="AlphaFoldDB" id="A0AAV1YV87"/>
<feature type="domain" description="Ig-like" evidence="10">
    <location>
        <begin position="116"/>
        <end position="210"/>
    </location>
</feature>
<keyword evidence="2" id="KW-1003">Cell membrane</keyword>
<feature type="domain" description="Ig-like" evidence="10">
    <location>
        <begin position="22"/>
        <end position="106"/>
    </location>
</feature>
<dbReference type="SMART" id="SM00408">
    <property type="entry name" value="IGc2"/>
    <property type="match status" value="2"/>
</dbReference>
<protein>
    <recommendedName>
        <fullName evidence="10">Ig-like domain-containing protein</fullName>
    </recommendedName>
</protein>
<name>A0AAV1YV87_9ARAC</name>
<dbReference type="PANTHER" id="PTHR12231">
    <property type="entry name" value="CTX-RELATED TYPE I TRANSMEMBRANE PROTEIN"/>
    <property type="match status" value="1"/>
</dbReference>
<dbReference type="Proteomes" id="UP001497382">
    <property type="component" value="Unassembled WGS sequence"/>
</dbReference>
<evidence type="ECO:0000259" key="10">
    <source>
        <dbReference type="PROSITE" id="PS50835"/>
    </source>
</evidence>
<dbReference type="InterPro" id="IPR051170">
    <property type="entry name" value="Neural/epithelial_adhesion"/>
</dbReference>
<keyword evidence="8" id="KW-0393">Immunoglobulin domain</keyword>
<evidence type="ECO:0000256" key="8">
    <source>
        <dbReference type="ARBA" id="ARBA00023319"/>
    </source>
</evidence>
<proteinExistence type="predicted"/>
<gene>
    <name evidence="11" type="ORF">LARSCL_LOCUS1208</name>
</gene>
<dbReference type="InterPro" id="IPR036179">
    <property type="entry name" value="Ig-like_dom_sf"/>
</dbReference>
<dbReference type="PROSITE" id="PS50835">
    <property type="entry name" value="IG_LIKE"/>
    <property type="match status" value="2"/>
</dbReference>
<keyword evidence="5" id="KW-0472">Membrane</keyword>
<dbReference type="SUPFAM" id="SSF48726">
    <property type="entry name" value="Immunoglobulin"/>
    <property type="match status" value="2"/>
</dbReference>
<dbReference type="InterPro" id="IPR003598">
    <property type="entry name" value="Ig_sub2"/>
</dbReference>
<evidence type="ECO:0000256" key="6">
    <source>
        <dbReference type="ARBA" id="ARBA00023157"/>
    </source>
</evidence>
<evidence type="ECO:0000256" key="2">
    <source>
        <dbReference type="ARBA" id="ARBA00022475"/>
    </source>
</evidence>
<sequence>MCQVNTQPMISQVGYLEIVVPPEFVNDVVNRNISVAENANISLSCRATGNPIPKIKWRREDGQPIIVGQKKVDLYDGEELVLHKVSRQSMGAYLCIASNGVPPAISRRMHIDITFPPMIWIPNQLVGASDGQTIALECNTEAHPAATNFWVRNDHVVGTSDDKFETYQIVNGYKVHMKIVIKNLVDDDFGIYRCVSKNALGETAGSVNLYKVRATSTYNRNIPPPSTPPEQEILYIPDHPEEEVLEKTGVQDNLSFQEEETEINVEQSTGTSSSSSYVFPPTEKNLAITLLLLIL</sequence>
<reference evidence="11 12" key="1">
    <citation type="submission" date="2024-04" db="EMBL/GenBank/DDBJ databases">
        <authorList>
            <person name="Rising A."/>
            <person name="Reimegard J."/>
            <person name="Sonavane S."/>
            <person name="Akerstrom W."/>
            <person name="Nylinder S."/>
            <person name="Hedman E."/>
            <person name="Kallberg Y."/>
        </authorList>
    </citation>
    <scope>NUCLEOTIDE SEQUENCE [LARGE SCALE GENOMIC DNA]</scope>
</reference>
<evidence type="ECO:0000256" key="1">
    <source>
        <dbReference type="ARBA" id="ARBA00004236"/>
    </source>
</evidence>
<dbReference type="GO" id="GO:0043005">
    <property type="term" value="C:neuron projection"/>
    <property type="evidence" value="ECO:0007669"/>
    <property type="project" value="TreeGrafter"/>
</dbReference>
<keyword evidence="3" id="KW-0732">Signal</keyword>
<evidence type="ECO:0000256" key="3">
    <source>
        <dbReference type="ARBA" id="ARBA00022729"/>
    </source>
</evidence>
<dbReference type="InterPro" id="IPR003599">
    <property type="entry name" value="Ig_sub"/>
</dbReference>
<keyword evidence="7" id="KW-0325">Glycoprotein</keyword>
<evidence type="ECO:0000256" key="9">
    <source>
        <dbReference type="SAM" id="MobiDB-lite"/>
    </source>
</evidence>
<dbReference type="Pfam" id="PF13927">
    <property type="entry name" value="Ig_3"/>
    <property type="match status" value="2"/>
</dbReference>
<comment type="subcellular location">
    <subcellularLocation>
        <location evidence="1">Cell membrane</location>
    </subcellularLocation>
</comment>
<evidence type="ECO:0000256" key="4">
    <source>
        <dbReference type="ARBA" id="ARBA00022737"/>
    </source>
</evidence>
<dbReference type="SMART" id="SM00409">
    <property type="entry name" value="IG"/>
    <property type="match status" value="2"/>
</dbReference>
<organism evidence="11 12">
    <name type="scientific">Larinioides sclopetarius</name>
    <dbReference type="NCBI Taxonomy" id="280406"/>
    <lineage>
        <taxon>Eukaryota</taxon>
        <taxon>Metazoa</taxon>
        <taxon>Ecdysozoa</taxon>
        <taxon>Arthropoda</taxon>
        <taxon>Chelicerata</taxon>
        <taxon>Arachnida</taxon>
        <taxon>Araneae</taxon>
        <taxon>Araneomorphae</taxon>
        <taxon>Entelegynae</taxon>
        <taxon>Araneoidea</taxon>
        <taxon>Araneidae</taxon>
        <taxon>Larinioides</taxon>
    </lineage>
</organism>
<keyword evidence="4" id="KW-0677">Repeat</keyword>